<keyword evidence="3" id="KW-1185">Reference proteome</keyword>
<name>A0A9Q1KMQ9_9CARY</name>
<dbReference type="Proteomes" id="UP001153076">
    <property type="component" value="Unassembled WGS sequence"/>
</dbReference>
<dbReference type="InterPro" id="IPR008507">
    <property type="entry name" value="DUF789"/>
</dbReference>
<feature type="region of interest" description="Disordered" evidence="1">
    <location>
        <begin position="185"/>
        <end position="221"/>
    </location>
</feature>
<dbReference type="Pfam" id="PF05623">
    <property type="entry name" value="DUF789"/>
    <property type="match status" value="1"/>
</dbReference>
<reference evidence="2" key="1">
    <citation type="submission" date="2022-04" db="EMBL/GenBank/DDBJ databases">
        <title>Carnegiea gigantea Genome sequencing and assembly v2.</title>
        <authorList>
            <person name="Copetti D."/>
            <person name="Sanderson M.J."/>
            <person name="Burquez A."/>
            <person name="Wojciechowski M.F."/>
        </authorList>
    </citation>
    <scope>NUCLEOTIDE SEQUENCE</scope>
    <source>
        <strain evidence="2">SGP5-SGP5p</strain>
        <tissue evidence="2">Aerial part</tissue>
    </source>
</reference>
<dbReference type="PANTHER" id="PTHR31343">
    <property type="entry name" value="T15D22.8"/>
    <property type="match status" value="1"/>
</dbReference>
<dbReference type="AlphaFoldDB" id="A0A9Q1KMQ9"/>
<feature type="compositionally biased region" description="Low complexity" evidence="1">
    <location>
        <begin position="29"/>
        <end position="39"/>
    </location>
</feature>
<accession>A0A9Q1KMQ9</accession>
<organism evidence="2 3">
    <name type="scientific">Carnegiea gigantea</name>
    <dbReference type="NCBI Taxonomy" id="171969"/>
    <lineage>
        <taxon>Eukaryota</taxon>
        <taxon>Viridiplantae</taxon>
        <taxon>Streptophyta</taxon>
        <taxon>Embryophyta</taxon>
        <taxon>Tracheophyta</taxon>
        <taxon>Spermatophyta</taxon>
        <taxon>Magnoliopsida</taxon>
        <taxon>eudicotyledons</taxon>
        <taxon>Gunneridae</taxon>
        <taxon>Pentapetalae</taxon>
        <taxon>Caryophyllales</taxon>
        <taxon>Cactineae</taxon>
        <taxon>Cactaceae</taxon>
        <taxon>Cactoideae</taxon>
        <taxon>Echinocereeae</taxon>
        <taxon>Carnegiea</taxon>
    </lineage>
</organism>
<protein>
    <submittedName>
        <fullName evidence="2">Uncharacterized protein</fullName>
    </submittedName>
</protein>
<feature type="region of interest" description="Disordered" evidence="1">
    <location>
        <begin position="29"/>
        <end position="79"/>
    </location>
</feature>
<feature type="compositionally biased region" description="Basic and acidic residues" evidence="1">
    <location>
        <begin position="198"/>
        <end position="216"/>
    </location>
</feature>
<feature type="compositionally biased region" description="Basic and acidic residues" evidence="1">
    <location>
        <begin position="55"/>
        <end position="79"/>
    </location>
</feature>
<evidence type="ECO:0000256" key="1">
    <source>
        <dbReference type="SAM" id="MobiDB-lite"/>
    </source>
</evidence>
<dbReference type="EMBL" id="JAKOGI010000075">
    <property type="protein sequence ID" value="KAJ8445623.1"/>
    <property type="molecule type" value="Genomic_DNA"/>
</dbReference>
<sequence length="422" mass="48048">MLGAGLQINRSRGEDRFYNPAKARRNYHHQNQNQNQKNHQLQRTQSDVVHGGSHCNKDKKAFVSGNKDRVRDPESRLDESPKLANLPALEQVESSLSNVERFLEAITPSVHAQYLSKTTMRGWRTCDVEFQPYFMLRDLWESFKEWSAYGAGVPLVLNGSDSVVQYYVPYLSAIQLYVNSSKAPVKSRRTSEDSDGDYFSRDSSSDGSSDSERDRGLTLSRGQQNQYIHPSEIALKMERLFLRDQHTALQEGFSSDEGEFLNPPRLLFEYFEHDPPYCREPLADKISDLASRFPELKSLRSCDLLSSSWLSVAWYPIYRIPTGPTLKDLDACFLTYHSLSTPVGDVPAGQAPVVIYPSEIDGVPRISLPVFGFASYKFRGSLWISNTGNDHQLVNSLSLAADNWLRLLQVNHPDYLFFCRNR</sequence>
<proteinExistence type="predicted"/>
<gene>
    <name evidence="2" type="ORF">Cgig2_018564</name>
</gene>
<evidence type="ECO:0000313" key="2">
    <source>
        <dbReference type="EMBL" id="KAJ8445623.1"/>
    </source>
</evidence>
<dbReference type="OrthoDB" id="784906at2759"/>
<evidence type="ECO:0000313" key="3">
    <source>
        <dbReference type="Proteomes" id="UP001153076"/>
    </source>
</evidence>
<dbReference type="PANTHER" id="PTHR31343:SF42">
    <property type="entry name" value="T15D22.8"/>
    <property type="match status" value="1"/>
</dbReference>
<comment type="caution">
    <text evidence="2">The sequence shown here is derived from an EMBL/GenBank/DDBJ whole genome shotgun (WGS) entry which is preliminary data.</text>
</comment>